<dbReference type="HOGENOM" id="CLU_3403690_0_0_5"/>
<gene>
    <name evidence="1" type="ORF">FP2506_03690</name>
</gene>
<sequence>MTVDEISDLGVFDAEGTEVAEVSKVLGMGA</sequence>
<keyword evidence="2" id="KW-1185">Reference proteome</keyword>
<accession>Q0FZI0</accession>
<comment type="caution">
    <text evidence="1">The sequence shown here is derived from an EMBL/GenBank/DDBJ whole genome shotgun (WGS) entry which is preliminary data.</text>
</comment>
<reference evidence="1 2" key="1">
    <citation type="journal article" date="2010" name="J. Bacteriol.">
        <title>Genome sequence of Fulvimarina pelagi HTCC2506T, a Mn(II)-oxidizing alphaproteobacterium possessing an aerobic anoxygenic photosynthetic gene cluster and Xanthorhodopsin.</title>
        <authorList>
            <person name="Kang I."/>
            <person name="Oh H.M."/>
            <person name="Lim S.I."/>
            <person name="Ferriera S."/>
            <person name="Giovannoni S.J."/>
            <person name="Cho J.C."/>
        </authorList>
    </citation>
    <scope>NUCLEOTIDE SEQUENCE [LARGE SCALE GENOMIC DNA]</scope>
    <source>
        <strain evidence="1 2">HTCC2506</strain>
    </source>
</reference>
<evidence type="ECO:0000313" key="1">
    <source>
        <dbReference type="EMBL" id="EAU40298.1"/>
    </source>
</evidence>
<proteinExistence type="predicted"/>
<name>Q0FZI0_9HYPH</name>
<organism evidence="1 2">
    <name type="scientific">Fulvimarina pelagi HTCC2506</name>
    <dbReference type="NCBI Taxonomy" id="314231"/>
    <lineage>
        <taxon>Bacteria</taxon>
        <taxon>Pseudomonadati</taxon>
        <taxon>Pseudomonadota</taxon>
        <taxon>Alphaproteobacteria</taxon>
        <taxon>Hyphomicrobiales</taxon>
        <taxon>Aurantimonadaceae</taxon>
        <taxon>Fulvimarina</taxon>
    </lineage>
</organism>
<dbReference type="AlphaFoldDB" id="Q0FZI0"/>
<dbReference type="EMBL" id="AATP01000008">
    <property type="protein sequence ID" value="EAU40298.1"/>
    <property type="molecule type" value="Genomic_DNA"/>
</dbReference>
<dbReference type="Proteomes" id="UP000004310">
    <property type="component" value="Unassembled WGS sequence"/>
</dbReference>
<protein>
    <submittedName>
        <fullName evidence="1">Uncharacterized protein</fullName>
    </submittedName>
</protein>
<evidence type="ECO:0000313" key="2">
    <source>
        <dbReference type="Proteomes" id="UP000004310"/>
    </source>
</evidence>